<dbReference type="FunFam" id="1.20.1720.10:FF:000005">
    <property type="entry name" value="Bcr/CflA family efflux transporter"/>
    <property type="match status" value="1"/>
</dbReference>
<comment type="similarity">
    <text evidence="2 8">Belongs to the major facilitator superfamily. Bcr/CmlA family.</text>
</comment>
<keyword evidence="3 8" id="KW-0813">Transport</keyword>
<evidence type="ECO:0000259" key="9">
    <source>
        <dbReference type="PROSITE" id="PS50850"/>
    </source>
</evidence>
<dbReference type="InterPro" id="IPR036259">
    <property type="entry name" value="MFS_trans_sf"/>
</dbReference>
<evidence type="ECO:0000313" key="10">
    <source>
        <dbReference type="EMBL" id="MDP1448011.1"/>
    </source>
</evidence>
<dbReference type="AlphaFoldDB" id="A0AAW8AXG4"/>
<evidence type="ECO:0000256" key="8">
    <source>
        <dbReference type="RuleBase" id="RU365088"/>
    </source>
</evidence>
<dbReference type="Proteomes" id="UP001242129">
    <property type="component" value="Unassembled WGS sequence"/>
</dbReference>
<proteinExistence type="inferred from homology"/>
<sequence length="405" mass="44212">MLMTTNKIVQQPYAMSWIVLLATLSALGPLSIDMYLSALPAMAADFGVSTQMVSNSLPAYFFGLAIGQLIYGPISDRIGRKPPLYFGLCLYIVASLLCVFAQDEWSLIAARILQALGGCVGVVMARAAIRDRLDMHSAAQAFASMMIVTAIAPIIAPSLGAWVLMFYEWNVIFLVLMGCGLLSLACLHFLFKETLELERRFKLNFQQVISLYRCIFQDPSFRRPLYAGCFSGAVMFCYISASSAILMDRYQLTEQQFAYAFGANAFGIMLFSTLNKRLAGRFSILQRLKIGTCLQFAGVLGLILLGCLDVDSVLWVLLGMFIVVAALGFTGPNAMALAMAKQGERAGTASAIMGSMQFVCGLLGGVLLNFLIWHALLNMALIMLVFVGISAWAIFKINMPSLKNA</sequence>
<evidence type="ECO:0000256" key="2">
    <source>
        <dbReference type="ARBA" id="ARBA00006236"/>
    </source>
</evidence>
<evidence type="ECO:0000256" key="6">
    <source>
        <dbReference type="ARBA" id="ARBA00022989"/>
    </source>
</evidence>
<dbReference type="Gene3D" id="1.20.1720.10">
    <property type="entry name" value="Multidrug resistance protein D"/>
    <property type="match status" value="1"/>
</dbReference>
<evidence type="ECO:0000256" key="3">
    <source>
        <dbReference type="ARBA" id="ARBA00022448"/>
    </source>
</evidence>
<dbReference type="GO" id="GO:0005886">
    <property type="term" value="C:plasma membrane"/>
    <property type="evidence" value="ECO:0007669"/>
    <property type="project" value="UniProtKB-SubCell"/>
</dbReference>
<feature type="transmembrane region" description="Helical" evidence="8">
    <location>
        <begin position="376"/>
        <end position="395"/>
    </location>
</feature>
<accession>A0AAW8AXG4</accession>
<feature type="transmembrane region" description="Helical" evidence="8">
    <location>
        <begin position="52"/>
        <end position="71"/>
    </location>
</feature>
<dbReference type="SUPFAM" id="SSF103473">
    <property type="entry name" value="MFS general substrate transporter"/>
    <property type="match status" value="1"/>
</dbReference>
<dbReference type="InterPro" id="IPR004812">
    <property type="entry name" value="Efflux_drug-R_Bcr/CmlA"/>
</dbReference>
<dbReference type="PANTHER" id="PTHR23502:SF132">
    <property type="entry name" value="POLYAMINE TRANSPORTER 2-RELATED"/>
    <property type="match status" value="1"/>
</dbReference>
<keyword evidence="4" id="KW-1003">Cell membrane</keyword>
<evidence type="ECO:0000256" key="1">
    <source>
        <dbReference type="ARBA" id="ARBA00004651"/>
    </source>
</evidence>
<evidence type="ECO:0000256" key="5">
    <source>
        <dbReference type="ARBA" id="ARBA00022692"/>
    </source>
</evidence>
<dbReference type="GO" id="GO:0015385">
    <property type="term" value="F:sodium:proton antiporter activity"/>
    <property type="evidence" value="ECO:0007669"/>
    <property type="project" value="TreeGrafter"/>
</dbReference>
<keyword evidence="8" id="KW-0997">Cell inner membrane</keyword>
<feature type="transmembrane region" description="Helical" evidence="8">
    <location>
        <begin position="141"/>
        <end position="165"/>
    </location>
</feature>
<comment type="caution">
    <text evidence="10">The sequence shown here is derived from an EMBL/GenBank/DDBJ whole genome shotgun (WGS) entry which is preliminary data.</text>
</comment>
<feature type="transmembrane region" description="Helical" evidence="8">
    <location>
        <begin position="257"/>
        <end position="275"/>
    </location>
</feature>
<dbReference type="NCBIfam" id="TIGR00710">
    <property type="entry name" value="efflux_Bcr_CflA"/>
    <property type="match status" value="1"/>
</dbReference>
<feature type="transmembrane region" description="Helical" evidence="8">
    <location>
        <begin position="312"/>
        <end position="330"/>
    </location>
</feature>
<organism evidence="10 11">
    <name type="scientific">Acinetobacter lwoffii</name>
    <dbReference type="NCBI Taxonomy" id="28090"/>
    <lineage>
        <taxon>Bacteria</taxon>
        <taxon>Pseudomonadati</taxon>
        <taxon>Pseudomonadota</taxon>
        <taxon>Gammaproteobacteria</taxon>
        <taxon>Moraxellales</taxon>
        <taxon>Moraxellaceae</taxon>
        <taxon>Acinetobacter</taxon>
    </lineage>
</organism>
<dbReference type="GO" id="GO:0042910">
    <property type="term" value="F:xenobiotic transmembrane transporter activity"/>
    <property type="evidence" value="ECO:0007669"/>
    <property type="project" value="InterPro"/>
</dbReference>
<dbReference type="Pfam" id="PF07690">
    <property type="entry name" value="MFS_1"/>
    <property type="match status" value="1"/>
</dbReference>
<feature type="transmembrane region" description="Helical" evidence="8">
    <location>
        <begin position="171"/>
        <end position="191"/>
    </location>
</feature>
<dbReference type="GO" id="GO:1990961">
    <property type="term" value="P:xenobiotic detoxification by transmembrane export across the plasma membrane"/>
    <property type="evidence" value="ECO:0007669"/>
    <property type="project" value="InterPro"/>
</dbReference>
<dbReference type="CDD" id="cd17320">
    <property type="entry name" value="MFS_MdfA_MDR_like"/>
    <property type="match status" value="1"/>
</dbReference>
<protein>
    <recommendedName>
        <fullName evidence="8">Bcr/CflA family efflux transporter</fullName>
    </recommendedName>
</protein>
<keyword evidence="5 8" id="KW-0812">Transmembrane</keyword>
<dbReference type="EMBL" id="JAUUUS010000196">
    <property type="protein sequence ID" value="MDP1448011.1"/>
    <property type="molecule type" value="Genomic_DNA"/>
</dbReference>
<evidence type="ECO:0000313" key="11">
    <source>
        <dbReference type="Proteomes" id="UP001242129"/>
    </source>
</evidence>
<evidence type="ECO:0000256" key="7">
    <source>
        <dbReference type="ARBA" id="ARBA00023136"/>
    </source>
</evidence>
<feature type="transmembrane region" description="Helical" evidence="8">
    <location>
        <begin position="351"/>
        <end position="370"/>
    </location>
</feature>
<keyword evidence="6 8" id="KW-1133">Transmembrane helix</keyword>
<feature type="transmembrane region" description="Helical" evidence="8">
    <location>
        <begin position="83"/>
        <end position="102"/>
    </location>
</feature>
<evidence type="ECO:0000256" key="4">
    <source>
        <dbReference type="ARBA" id="ARBA00022475"/>
    </source>
</evidence>
<dbReference type="PANTHER" id="PTHR23502">
    <property type="entry name" value="MAJOR FACILITATOR SUPERFAMILY"/>
    <property type="match status" value="1"/>
</dbReference>
<reference evidence="10" key="1">
    <citation type="submission" date="2023-07" db="EMBL/GenBank/DDBJ databases">
        <title>Dynamics of blaOXA-23 gene transmission in Acinetobacter spp. from contaminated veterinary surfaces.</title>
        <authorList>
            <person name="Moreira Da Silva J."/>
            <person name="Menezes J."/>
            <person name="Fernandes L."/>
            <person name="Marques C."/>
            <person name="Amaral A."/>
            <person name="Timofte D."/>
            <person name="Pomba C."/>
        </authorList>
    </citation>
    <scope>NUCLEOTIDE SEQUENCE</scope>
    <source>
        <strain evidence="10">CMVB11Z4A1</strain>
    </source>
</reference>
<feature type="domain" description="Major facilitator superfamily (MFS) profile" evidence="9">
    <location>
        <begin position="17"/>
        <end position="403"/>
    </location>
</feature>
<feature type="transmembrane region" description="Helical" evidence="8">
    <location>
        <begin position="12"/>
        <end position="32"/>
    </location>
</feature>
<feature type="transmembrane region" description="Helical" evidence="8">
    <location>
        <begin position="108"/>
        <end position="129"/>
    </location>
</feature>
<dbReference type="PROSITE" id="PS50850">
    <property type="entry name" value="MFS"/>
    <property type="match status" value="1"/>
</dbReference>
<comment type="subcellular location">
    <subcellularLocation>
        <location evidence="8">Cell inner membrane</location>
        <topology evidence="8">Multi-pass membrane protein</topology>
    </subcellularLocation>
    <subcellularLocation>
        <location evidence="1">Cell membrane</location>
        <topology evidence="1">Multi-pass membrane protein</topology>
    </subcellularLocation>
</comment>
<dbReference type="InterPro" id="IPR020846">
    <property type="entry name" value="MFS_dom"/>
</dbReference>
<name>A0AAW8AXG4_ACILW</name>
<gene>
    <name evidence="10" type="ORF">Q8G51_09460</name>
</gene>
<keyword evidence="7 8" id="KW-0472">Membrane</keyword>
<dbReference type="InterPro" id="IPR011701">
    <property type="entry name" value="MFS"/>
</dbReference>
<feature type="transmembrane region" description="Helical" evidence="8">
    <location>
        <begin position="287"/>
        <end position="306"/>
    </location>
</feature>
<feature type="transmembrane region" description="Helical" evidence="8">
    <location>
        <begin position="225"/>
        <end position="245"/>
    </location>
</feature>
<dbReference type="RefSeq" id="WP_262458207.1">
    <property type="nucleotide sequence ID" value="NZ_JAHPSO010000019.1"/>
</dbReference>